<dbReference type="PROSITE" id="PS50833">
    <property type="entry name" value="BRIX"/>
    <property type="match status" value="1"/>
</dbReference>
<evidence type="ECO:0000256" key="1">
    <source>
        <dbReference type="ARBA" id="ARBA00022517"/>
    </source>
</evidence>
<gene>
    <name evidence="4" type="ORF">ENP55_05410</name>
</gene>
<dbReference type="SMART" id="SM00879">
    <property type="entry name" value="Brix"/>
    <property type="match status" value="1"/>
</dbReference>
<comment type="caution">
    <text evidence="4">The sequence shown here is derived from an EMBL/GenBank/DDBJ whole genome shotgun (WGS) entry which is preliminary data.</text>
</comment>
<organism evidence="4">
    <name type="scientific">Thermosphaera aggregans</name>
    <dbReference type="NCBI Taxonomy" id="54254"/>
    <lineage>
        <taxon>Archaea</taxon>
        <taxon>Thermoproteota</taxon>
        <taxon>Thermoprotei</taxon>
        <taxon>Desulfurococcales</taxon>
        <taxon>Desulfurococcaceae</taxon>
        <taxon>Thermosphaera</taxon>
    </lineage>
</organism>
<dbReference type="InterPro" id="IPR023548">
    <property type="entry name" value="Brix_dom_Rbsml_bgen_prot"/>
</dbReference>
<sequence length="179" mass="20122">MILITTSHRSSQRTRSFVKDLSSTIPFSEKTTRGKKTLQELFTETYLKGFKWLLLVDERNGNPSRLRFYHVEFKSVKPEGVLAGWATLRGVRLVRENPGAVKISNPSTISVDYGACTRDDCFNLADLFLMVFSKALSNSPDVTVKLEEEKGLGIRFLGKGGVEVGPRLRVSRVVLNERV</sequence>
<reference evidence="4" key="1">
    <citation type="journal article" date="2020" name="mSystems">
        <title>Genome- and Community-Level Interaction Insights into Carbon Utilization and Element Cycling Functions of Hydrothermarchaeota in Hydrothermal Sediment.</title>
        <authorList>
            <person name="Zhou Z."/>
            <person name="Liu Y."/>
            <person name="Xu W."/>
            <person name="Pan J."/>
            <person name="Luo Z.H."/>
            <person name="Li M."/>
        </authorList>
    </citation>
    <scope>NUCLEOTIDE SEQUENCE [LARGE SCALE GENOMIC DNA]</scope>
    <source>
        <strain evidence="4">SpSt-23</strain>
    </source>
</reference>
<dbReference type="InterPro" id="IPR007109">
    <property type="entry name" value="Brix"/>
</dbReference>
<dbReference type="Gene3D" id="3.40.50.10480">
    <property type="entry name" value="Probable brix-domain ribosomal biogenesis protein"/>
    <property type="match status" value="1"/>
</dbReference>
<protein>
    <recommendedName>
        <fullName evidence="2">Probable Brix domain-containing ribosomal biogenesis protein</fullName>
    </recommendedName>
</protein>
<name>A0A7C2BL75_9CREN</name>
<dbReference type="AlphaFoldDB" id="A0A7C2BL75"/>
<dbReference type="HAMAP" id="MF_00699">
    <property type="entry name" value="BriX"/>
    <property type="match status" value="1"/>
</dbReference>
<keyword evidence="1 2" id="KW-0690">Ribosome biogenesis</keyword>
<accession>A0A7C2BL75</accession>
<proteinExistence type="inferred from homology"/>
<dbReference type="EMBL" id="DSJT01000028">
    <property type="protein sequence ID" value="HEF87709.1"/>
    <property type="molecule type" value="Genomic_DNA"/>
</dbReference>
<feature type="domain" description="Brix" evidence="3">
    <location>
        <begin position="1"/>
        <end position="179"/>
    </location>
</feature>
<comment type="function">
    <text evidence="2">Probably involved in the biogenesis of the ribosome.</text>
</comment>
<dbReference type="GO" id="GO:0006364">
    <property type="term" value="P:rRNA processing"/>
    <property type="evidence" value="ECO:0007669"/>
    <property type="project" value="InterPro"/>
</dbReference>
<evidence type="ECO:0000256" key="2">
    <source>
        <dbReference type="HAMAP-Rule" id="MF_00699"/>
    </source>
</evidence>
<dbReference type="SUPFAM" id="SSF52954">
    <property type="entry name" value="Class II aaRS ABD-related"/>
    <property type="match status" value="1"/>
</dbReference>
<evidence type="ECO:0000313" key="4">
    <source>
        <dbReference type="EMBL" id="HEF87709.1"/>
    </source>
</evidence>
<evidence type="ECO:0000259" key="3">
    <source>
        <dbReference type="PROSITE" id="PS50833"/>
    </source>
</evidence>
<dbReference type="GO" id="GO:0019843">
    <property type="term" value="F:rRNA binding"/>
    <property type="evidence" value="ECO:0007669"/>
    <property type="project" value="InterPro"/>
</dbReference>